<protein>
    <submittedName>
        <fullName evidence="1">Uncharacterized protein</fullName>
    </submittedName>
</protein>
<reference evidence="1" key="1">
    <citation type="submission" date="2022-03" db="EMBL/GenBank/DDBJ databases">
        <title>Description of Abyssus ytuae gen. nov., sp. nov., a novel member of the family Flavobacteriaceae isolated from the sediment of Mariana Trench.</title>
        <authorList>
            <person name="Zhang J."/>
            <person name="Xu X."/>
        </authorList>
    </citation>
    <scope>NUCLEOTIDE SEQUENCE</scope>
    <source>
        <strain evidence="1">MT3330</strain>
    </source>
</reference>
<dbReference type="Proteomes" id="UP000831290">
    <property type="component" value="Chromosome"/>
</dbReference>
<name>A0A9E7D0J5_9FLAO</name>
<proteinExistence type="predicted"/>
<evidence type="ECO:0000313" key="1">
    <source>
        <dbReference type="EMBL" id="UOB18475.1"/>
    </source>
</evidence>
<sequence>MREDLKSRILQRAKSKVRELGYNLTSVAEDDLEEFINQGVDRMTSMQYYSETDRIRAERNIETLIERMSTNAKSRSLTESLDYRSFSIAKASICPLWPFC</sequence>
<organism evidence="1 2">
    <name type="scientific">Abyssalbus ytuae</name>
    <dbReference type="NCBI Taxonomy" id="2926907"/>
    <lineage>
        <taxon>Bacteria</taxon>
        <taxon>Pseudomonadati</taxon>
        <taxon>Bacteroidota</taxon>
        <taxon>Flavobacteriia</taxon>
        <taxon>Flavobacteriales</taxon>
        <taxon>Flavobacteriaceae</taxon>
        <taxon>Abyssalbus</taxon>
    </lineage>
</organism>
<dbReference type="EMBL" id="CP094358">
    <property type="protein sequence ID" value="UOB18475.1"/>
    <property type="molecule type" value="Genomic_DNA"/>
</dbReference>
<dbReference type="KEGG" id="fbm:MQE35_04085"/>
<dbReference type="AlphaFoldDB" id="A0A9E7D0J5"/>
<evidence type="ECO:0000313" key="2">
    <source>
        <dbReference type="Proteomes" id="UP000831290"/>
    </source>
</evidence>
<gene>
    <name evidence="1" type="ORF">MQE35_04085</name>
</gene>
<dbReference type="RefSeq" id="WP_255844715.1">
    <property type="nucleotide sequence ID" value="NZ_CP094358.1"/>
</dbReference>
<accession>A0A9E7D0J5</accession>
<keyword evidence="2" id="KW-1185">Reference proteome</keyword>